<dbReference type="Proteomes" id="UP000799428">
    <property type="component" value="Unassembled WGS sequence"/>
</dbReference>
<reference evidence="2" key="1">
    <citation type="journal article" date="2020" name="Stud. Mycol.">
        <title>101 Dothideomycetes genomes: a test case for predicting lifestyles and emergence of pathogens.</title>
        <authorList>
            <person name="Haridas S."/>
            <person name="Albert R."/>
            <person name="Binder M."/>
            <person name="Bloem J."/>
            <person name="Labutti K."/>
            <person name="Salamov A."/>
            <person name="Andreopoulos B."/>
            <person name="Baker S."/>
            <person name="Barry K."/>
            <person name="Bills G."/>
            <person name="Bluhm B."/>
            <person name="Cannon C."/>
            <person name="Castanera R."/>
            <person name="Culley D."/>
            <person name="Daum C."/>
            <person name="Ezra D."/>
            <person name="Gonzalez J."/>
            <person name="Henrissat B."/>
            <person name="Kuo A."/>
            <person name="Liang C."/>
            <person name="Lipzen A."/>
            <person name="Lutzoni F."/>
            <person name="Magnuson J."/>
            <person name="Mondo S."/>
            <person name="Nolan M."/>
            <person name="Ohm R."/>
            <person name="Pangilinan J."/>
            <person name="Park H.-J."/>
            <person name="Ramirez L."/>
            <person name="Alfaro M."/>
            <person name="Sun H."/>
            <person name="Tritt A."/>
            <person name="Yoshinaga Y."/>
            <person name="Zwiers L.-H."/>
            <person name="Turgeon B."/>
            <person name="Goodwin S."/>
            <person name="Spatafora J."/>
            <person name="Crous P."/>
            <person name="Grigoriev I."/>
        </authorList>
    </citation>
    <scope>NUCLEOTIDE SEQUENCE</scope>
    <source>
        <strain evidence="2">CBS 279.74</strain>
    </source>
</reference>
<proteinExistence type="predicted"/>
<dbReference type="AlphaFoldDB" id="A0A6G1KHR6"/>
<feature type="compositionally biased region" description="Basic and acidic residues" evidence="1">
    <location>
        <begin position="98"/>
        <end position="110"/>
    </location>
</feature>
<name>A0A6G1KHR6_9PLEO</name>
<protein>
    <submittedName>
        <fullName evidence="2">Uncharacterized protein</fullName>
    </submittedName>
</protein>
<dbReference type="InterPro" id="IPR059181">
    <property type="entry name" value="RWDD2A-B_C"/>
</dbReference>
<gene>
    <name evidence="2" type="ORF">K504DRAFT_499136</name>
</gene>
<dbReference type="CDD" id="cd24163">
    <property type="entry name" value="RWDD2_C"/>
    <property type="match status" value="1"/>
</dbReference>
<organism evidence="2 3">
    <name type="scientific">Pleomassaria siparia CBS 279.74</name>
    <dbReference type="NCBI Taxonomy" id="1314801"/>
    <lineage>
        <taxon>Eukaryota</taxon>
        <taxon>Fungi</taxon>
        <taxon>Dikarya</taxon>
        <taxon>Ascomycota</taxon>
        <taxon>Pezizomycotina</taxon>
        <taxon>Dothideomycetes</taxon>
        <taxon>Pleosporomycetidae</taxon>
        <taxon>Pleosporales</taxon>
        <taxon>Pleomassariaceae</taxon>
        <taxon>Pleomassaria</taxon>
    </lineage>
</organism>
<feature type="region of interest" description="Disordered" evidence="1">
    <location>
        <begin position="75"/>
        <end position="110"/>
    </location>
</feature>
<evidence type="ECO:0000313" key="2">
    <source>
        <dbReference type="EMBL" id="KAF2712022.1"/>
    </source>
</evidence>
<evidence type="ECO:0000313" key="3">
    <source>
        <dbReference type="Proteomes" id="UP000799428"/>
    </source>
</evidence>
<dbReference type="EMBL" id="MU005766">
    <property type="protein sequence ID" value="KAF2712022.1"/>
    <property type="molecule type" value="Genomic_DNA"/>
</dbReference>
<accession>A0A6G1KHR6</accession>
<keyword evidence="3" id="KW-1185">Reference proteome</keyword>
<dbReference type="OrthoDB" id="432412at2759"/>
<evidence type="ECO:0000256" key="1">
    <source>
        <dbReference type="SAM" id="MobiDB-lite"/>
    </source>
</evidence>
<sequence length="142" mass="15839">MSSIWTALIRTHHITSRKKVGKLRSAASNHDIYALLRSGGCPGIMYCEGSESGVKDWVADVQRLRYKDFQLVKKAAEKQSDDDDDDGNGGGHGHGRRKSEINNRDEGGRLEEVGSVKEFGACMAERGVTRWWRNGMGYVHDD</sequence>